<gene>
    <name evidence="1" type="ORF">AVDCRST_MAG69-2780</name>
</gene>
<dbReference type="EMBL" id="CADCVP010000307">
    <property type="protein sequence ID" value="CAA9516310.1"/>
    <property type="molecule type" value="Genomic_DNA"/>
</dbReference>
<name>A0A6J4T8Q1_9ACTN</name>
<dbReference type="AlphaFoldDB" id="A0A6J4T8Q1"/>
<accession>A0A6J4T8Q1</accession>
<organism evidence="1">
    <name type="scientific">uncultured Solirubrobacteraceae bacterium</name>
    <dbReference type="NCBI Taxonomy" id="1162706"/>
    <lineage>
        <taxon>Bacteria</taxon>
        <taxon>Bacillati</taxon>
        <taxon>Actinomycetota</taxon>
        <taxon>Thermoleophilia</taxon>
        <taxon>Solirubrobacterales</taxon>
        <taxon>Solirubrobacteraceae</taxon>
        <taxon>environmental samples</taxon>
    </lineage>
</organism>
<evidence type="ECO:0008006" key="2">
    <source>
        <dbReference type="Google" id="ProtNLM"/>
    </source>
</evidence>
<reference evidence="1" key="1">
    <citation type="submission" date="2020-02" db="EMBL/GenBank/DDBJ databases">
        <authorList>
            <person name="Meier V. D."/>
        </authorList>
    </citation>
    <scope>NUCLEOTIDE SEQUENCE</scope>
    <source>
        <strain evidence="1">AVDCRST_MAG69</strain>
    </source>
</reference>
<evidence type="ECO:0000313" key="1">
    <source>
        <dbReference type="EMBL" id="CAA9516310.1"/>
    </source>
</evidence>
<proteinExistence type="predicted"/>
<sequence length="98" mass="10485">MTPAIPASPQLLSVNVGRSLRSTPAGVPFGQRSGSAYLRILVEGKLGAGDLVEVDLETLPDHGVTVRLVSDALLLDRSLVPRALEAQQLIPSLREWMT</sequence>
<protein>
    <recommendedName>
        <fullName evidence="2">MOSC domain-containing protein</fullName>
    </recommendedName>
</protein>